<dbReference type="InterPro" id="IPR003666">
    <property type="entry name" value="PSI_PsaF"/>
</dbReference>
<proteinExistence type="inferred from homology"/>
<name>A0A3Q7HQF4_SOLLC</name>
<dbReference type="AlphaFoldDB" id="A0A3Q7HQF4"/>
<protein>
    <recommendedName>
        <fullName evidence="4">Photosystem I reaction center subunit III</fullName>
    </recommendedName>
    <alternativeName>
        <fullName evidence="4">PSI-F</fullName>
    </alternativeName>
</protein>
<evidence type="ECO:0000256" key="1">
    <source>
        <dbReference type="ARBA" id="ARBA00008386"/>
    </source>
</evidence>
<reference evidence="5" key="2">
    <citation type="submission" date="2019-01" db="UniProtKB">
        <authorList>
            <consortium name="EnsemblPlants"/>
        </authorList>
    </citation>
    <scope>IDENTIFICATION</scope>
    <source>
        <strain evidence="5">cv. Heinz 1706</strain>
    </source>
</reference>
<evidence type="ECO:0000313" key="5">
    <source>
        <dbReference type="EnsemblPlants" id="Solyc08g074307.1.1"/>
    </source>
</evidence>
<dbReference type="GO" id="GO:0015979">
    <property type="term" value="P:photosynthesis"/>
    <property type="evidence" value="ECO:0007669"/>
    <property type="project" value="UniProtKB-UniRule"/>
</dbReference>
<keyword evidence="2 4" id="KW-0602">Photosynthesis</keyword>
<keyword evidence="4" id="KW-0793">Thylakoid</keyword>
<evidence type="ECO:0000256" key="3">
    <source>
        <dbReference type="ARBA" id="ARBA00022836"/>
    </source>
</evidence>
<dbReference type="Proteomes" id="UP000004994">
    <property type="component" value="Chromosome 8"/>
</dbReference>
<evidence type="ECO:0000256" key="2">
    <source>
        <dbReference type="ARBA" id="ARBA00022531"/>
    </source>
</evidence>
<comment type="function">
    <text evidence="4">Participates in efficiency of electron transfer from plastocyanin to P700 (or cytochrome c553 in algae and cyanobacteria). This plastocyanin-docking protein contributes to the specific association of plastocyanin to PSI.</text>
</comment>
<dbReference type="PANTHER" id="PTHR34939">
    <property type="entry name" value="PHOTOSYSTEM I REACTION CENTER SUBUNIT III, CHLOROPLASTIC"/>
    <property type="match status" value="1"/>
</dbReference>
<keyword evidence="4" id="KW-0934">Plastid</keyword>
<dbReference type="Pfam" id="PF02507">
    <property type="entry name" value="PSI_PsaF"/>
    <property type="match status" value="1"/>
</dbReference>
<dbReference type="STRING" id="4081.A0A3Q7HQF4"/>
<reference evidence="5" key="1">
    <citation type="journal article" date="2012" name="Nature">
        <title>The tomato genome sequence provides insights into fleshy fruit evolution.</title>
        <authorList>
            <consortium name="Tomato Genome Consortium"/>
        </authorList>
    </citation>
    <scope>NUCLEOTIDE SEQUENCE [LARGE SCALE GENOMIC DNA]</scope>
    <source>
        <strain evidence="5">cv. Heinz 1706</strain>
    </source>
</reference>
<dbReference type="Gramene" id="Solyc08g074307.1.1">
    <property type="protein sequence ID" value="Solyc08g074307.1.1"/>
    <property type="gene ID" value="Solyc08g074307.1"/>
</dbReference>
<dbReference type="GO" id="GO:0009538">
    <property type="term" value="C:photosystem I reaction center"/>
    <property type="evidence" value="ECO:0007669"/>
    <property type="project" value="UniProtKB-UniRule"/>
</dbReference>
<dbReference type="PANTHER" id="PTHR34939:SF1">
    <property type="entry name" value="PHOTOSYSTEM I REACTION CENTER SUBUNIT III, CHLOROPLASTIC"/>
    <property type="match status" value="1"/>
</dbReference>
<keyword evidence="6" id="KW-1185">Reference proteome</keyword>
<dbReference type="EnsemblPlants" id="Solyc08g074307.1.1">
    <property type="protein sequence ID" value="Solyc08g074307.1.1"/>
    <property type="gene ID" value="Solyc08g074307.1"/>
</dbReference>
<comment type="subcellular location">
    <subcellularLocation>
        <location evidence="4">Plastid</location>
        <location evidence="4">Chloroplast thylakoid lumen</location>
    </subcellularLocation>
</comment>
<evidence type="ECO:0000256" key="4">
    <source>
        <dbReference type="RuleBase" id="RU368107"/>
    </source>
</evidence>
<evidence type="ECO:0000313" key="6">
    <source>
        <dbReference type="Proteomes" id="UP000004994"/>
    </source>
</evidence>
<keyword evidence="3 4" id="KW-0603">Photosystem I</keyword>
<dbReference type="GO" id="GO:0009543">
    <property type="term" value="C:chloroplast thylakoid lumen"/>
    <property type="evidence" value="ECO:0007669"/>
    <property type="project" value="UniProtKB-SubCell"/>
</dbReference>
<keyword evidence="4" id="KW-0150">Chloroplast</keyword>
<dbReference type="InterPro" id="IPR036577">
    <property type="entry name" value="PSI_PsaF_sf"/>
</dbReference>
<comment type="similarity">
    <text evidence="1 4">Belongs to the PsaF family.</text>
</comment>
<sequence>MSLTIPTSLSKPISTSKFGSQFTTKQRTSAIVCSLNQTVFNSTEESSSSLKAFSAALALSSILLSAPVLPASADISRLTPCKDSNQFAKREKQQIKKLQNSLKLYAPDSAHALAINATIEKTKRRSGRAVNTIANNSNNLTIHEAMKPDSPVTYTTFPTPLFLGSIPFPDVIQKEYRNVIQFGHKAYVRVFMVLEVFSKASL</sequence>
<organism evidence="5">
    <name type="scientific">Solanum lycopersicum</name>
    <name type="common">Tomato</name>
    <name type="synonym">Lycopersicon esculentum</name>
    <dbReference type="NCBI Taxonomy" id="4081"/>
    <lineage>
        <taxon>Eukaryota</taxon>
        <taxon>Viridiplantae</taxon>
        <taxon>Streptophyta</taxon>
        <taxon>Embryophyta</taxon>
        <taxon>Tracheophyta</taxon>
        <taxon>Spermatophyta</taxon>
        <taxon>Magnoliopsida</taxon>
        <taxon>eudicotyledons</taxon>
        <taxon>Gunneridae</taxon>
        <taxon>Pentapetalae</taxon>
        <taxon>asterids</taxon>
        <taxon>lamiids</taxon>
        <taxon>Solanales</taxon>
        <taxon>Solanaceae</taxon>
        <taxon>Solanoideae</taxon>
        <taxon>Solaneae</taxon>
        <taxon>Solanum</taxon>
        <taxon>Solanum subgen. Lycopersicon</taxon>
    </lineage>
</organism>
<dbReference type="InParanoid" id="A0A3Q7HQF4"/>
<accession>A0A3Q7HQF4</accession>
<dbReference type="Gene3D" id="1.10.8.110">
    <property type="entry name" value="Photosystem I PsaF, reaction centre subunit III"/>
    <property type="match status" value="1"/>
</dbReference>